<dbReference type="InterPro" id="IPR007021">
    <property type="entry name" value="DUF659"/>
</dbReference>
<evidence type="ECO:0000313" key="3">
    <source>
        <dbReference type="Proteomes" id="UP000257109"/>
    </source>
</evidence>
<dbReference type="EMBL" id="QJKJ01001456">
    <property type="protein sequence ID" value="RDY07492.1"/>
    <property type="molecule type" value="Genomic_DNA"/>
</dbReference>
<dbReference type="PANTHER" id="PTHR32166:SF74">
    <property type="entry name" value="OS05G0256350 PROTEIN"/>
    <property type="match status" value="1"/>
</dbReference>
<sequence length="123" mass="14222">MIEAVGNYGSHLKPPSYHELRVPLLKKELKYTKDLLKSHEKEQLKYKYSNIQNKTLINVLVNCSLGIIFIKSVDIFEYMKTKSKILQNHKTKIVLDAIYCQCLDSILENIAKVQRAIQKASNL</sequence>
<comment type="caution">
    <text evidence="2">The sequence shown here is derived from an EMBL/GenBank/DDBJ whole genome shotgun (WGS) entry which is preliminary data.</text>
</comment>
<dbReference type="Proteomes" id="UP000257109">
    <property type="component" value="Unassembled WGS sequence"/>
</dbReference>
<gene>
    <name evidence="2" type="ORF">CR513_08393</name>
</gene>
<dbReference type="Pfam" id="PF04937">
    <property type="entry name" value="DUF659"/>
    <property type="match status" value="1"/>
</dbReference>
<reference evidence="2" key="1">
    <citation type="submission" date="2018-05" db="EMBL/GenBank/DDBJ databases">
        <title>Draft genome of Mucuna pruriens seed.</title>
        <authorList>
            <person name="Nnadi N.E."/>
            <person name="Vos R."/>
            <person name="Hasami M.H."/>
            <person name="Devisetty U.K."/>
            <person name="Aguiy J.C."/>
        </authorList>
    </citation>
    <scope>NUCLEOTIDE SEQUENCE [LARGE SCALE GENOMIC DNA]</scope>
    <source>
        <strain evidence="2">JCA_2017</strain>
    </source>
</reference>
<evidence type="ECO:0000313" key="2">
    <source>
        <dbReference type="EMBL" id="RDY07492.1"/>
    </source>
</evidence>
<protein>
    <recommendedName>
        <fullName evidence="1">DUF659 domain-containing protein</fullName>
    </recommendedName>
</protein>
<dbReference type="OrthoDB" id="1427999at2759"/>
<organism evidence="2 3">
    <name type="scientific">Mucuna pruriens</name>
    <name type="common">Velvet bean</name>
    <name type="synonym">Dolichos pruriens</name>
    <dbReference type="NCBI Taxonomy" id="157652"/>
    <lineage>
        <taxon>Eukaryota</taxon>
        <taxon>Viridiplantae</taxon>
        <taxon>Streptophyta</taxon>
        <taxon>Embryophyta</taxon>
        <taxon>Tracheophyta</taxon>
        <taxon>Spermatophyta</taxon>
        <taxon>Magnoliopsida</taxon>
        <taxon>eudicotyledons</taxon>
        <taxon>Gunneridae</taxon>
        <taxon>Pentapetalae</taxon>
        <taxon>rosids</taxon>
        <taxon>fabids</taxon>
        <taxon>Fabales</taxon>
        <taxon>Fabaceae</taxon>
        <taxon>Papilionoideae</taxon>
        <taxon>50 kb inversion clade</taxon>
        <taxon>NPAAA clade</taxon>
        <taxon>indigoferoid/millettioid clade</taxon>
        <taxon>Phaseoleae</taxon>
        <taxon>Mucuna</taxon>
    </lineage>
</organism>
<proteinExistence type="predicted"/>
<accession>A0A371HXI1</accession>
<keyword evidence="3" id="KW-1185">Reference proteome</keyword>
<evidence type="ECO:0000259" key="1">
    <source>
        <dbReference type="Pfam" id="PF04937"/>
    </source>
</evidence>
<feature type="domain" description="DUF659" evidence="1">
    <location>
        <begin position="15"/>
        <end position="88"/>
    </location>
</feature>
<name>A0A371HXI1_MUCPR</name>
<feature type="non-terminal residue" evidence="2">
    <location>
        <position position="1"/>
    </location>
</feature>
<dbReference type="PANTHER" id="PTHR32166">
    <property type="entry name" value="OSJNBA0013A04.12 PROTEIN"/>
    <property type="match status" value="1"/>
</dbReference>
<dbReference type="AlphaFoldDB" id="A0A371HXI1"/>